<organism evidence="3 4">
    <name type="scientific">Caenorhabditis briggsae</name>
    <dbReference type="NCBI Taxonomy" id="6238"/>
    <lineage>
        <taxon>Eukaryota</taxon>
        <taxon>Metazoa</taxon>
        <taxon>Ecdysozoa</taxon>
        <taxon>Nematoda</taxon>
        <taxon>Chromadorea</taxon>
        <taxon>Rhabditida</taxon>
        <taxon>Rhabditina</taxon>
        <taxon>Rhabditomorpha</taxon>
        <taxon>Rhabditoidea</taxon>
        <taxon>Rhabditidae</taxon>
        <taxon>Peloderinae</taxon>
        <taxon>Caenorhabditis</taxon>
    </lineage>
</organism>
<feature type="region of interest" description="Disordered" evidence="2">
    <location>
        <begin position="1"/>
        <end position="25"/>
    </location>
</feature>
<reference evidence="3 4" key="1">
    <citation type="submission" date="2022-05" db="EMBL/GenBank/DDBJ databases">
        <title>Chromosome-level reference genomes for two strains of Caenorhabditis briggsae: an improved platform for comparative genomics.</title>
        <authorList>
            <person name="Stevens L."/>
            <person name="Andersen E.C."/>
        </authorList>
    </citation>
    <scope>NUCLEOTIDE SEQUENCE [LARGE SCALE GENOMIC DNA]</scope>
    <source>
        <strain evidence="3">QX1410_ONT</strain>
        <tissue evidence="3">Whole-organism</tissue>
    </source>
</reference>
<keyword evidence="1" id="KW-0175">Coiled coil</keyword>
<dbReference type="EMBL" id="CP090893">
    <property type="protein sequence ID" value="ULU01408.1"/>
    <property type="molecule type" value="Genomic_DNA"/>
</dbReference>
<feature type="compositionally biased region" description="Acidic residues" evidence="2">
    <location>
        <begin position="1"/>
        <end position="19"/>
    </location>
</feature>
<protein>
    <submittedName>
        <fullName evidence="3">Uncharacterized protein</fullName>
    </submittedName>
</protein>
<evidence type="ECO:0000313" key="3">
    <source>
        <dbReference type="EMBL" id="ULU01408.1"/>
    </source>
</evidence>
<sequence>MDFDFEFELEDDGDSEQEELERQEALKKSIAEREAAVQKRILQRQQEGERWFGKQQKPEARTLKHNLQEESYAVFVEKKQKFRDNFDRVIQHFQKEDDDSVFNEKMRKIKTVESFKNFLVKCHRSIVAGPEKNHDTELHDWLLEFHKETISALRKLTKIPSDVKITKSSAENVFEDVKERALKNNFIDMKVVQERALQRERKEAEELKKMQTEVNLALKNLNIQDDEDGTHSLTEKIQRLSIDRIRDPQRDTSPDRRRLSLEEAKLLENQFSDLYLPSPDKETPTEAEVKYQKSLLDADEEEKQEWDESICRPSLSVPSEHPWSGSMFNKDSEPESDNEVSVLGQVLEVSLTFKKRVLKYFMSEPTDEDKTSWKMERFENKKKKQSKVKFVDYDSPLNKMRIFARPSNRYMADGDNGPTTDYMDLSLREGFLLVHNTEPPFVDGWKKGCVPTRRSTFVRDRKQQMLTLKFCRWHGQYEGNLIGRFWYKRLPENDRNQYYQSIRMEFGLVEKCTKEEVDAHYAFLAAIAYKSMLRRPLTPQKEQTGDVNKMETSPVCGVLLLTDWRLGHLDTNALTNTVIQFLPTNLGATFFSTMADYSIELILQPSIQFHTIIFAFGGSPSFKIEDFLRFWKILIVHTTKTYDVFWMAQDWCDGLPSTQEELDNLRDFNSSVKSVFDTMKDTGHKNYKWCDIRKRCNLLPTQHEPVSDYTKIDRSKLETLYYNYVLYFVNECNCYGFSSYFAFTNPILDDYTVNDSRYPLHDPL</sequence>
<gene>
    <name evidence="3" type="ORF">L3Y34_001624</name>
</gene>
<proteinExistence type="predicted"/>
<evidence type="ECO:0000256" key="1">
    <source>
        <dbReference type="SAM" id="Coils"/>
    </source>
</evidence>
<feature type="coiled-coil region" evidence="1">
    <location>
        <begin position="190"/>
        <end position="224"/>
    </location>
</feature>
<name>A0AAE9DCX0_CAEBR</name>
<accession>A0AAE9DCX0</accession>
<dbReference type="Proteomes" id="UP000827892">
    <property type="component" value="Chromosome III"/>
</dbReference>
<evidence type="ECO:0000313" key="4">
    <source>
        <dbReference type="Proteomes" id="UP000827892"/>
    </source>
</evidence>
<feature type="region of interest" description="Disordered" evidence="2">
    <location>
        <begin position="314"/>
        <end position="336"/>
    </location>
</feature>
<dbReference type="AlphaFoldDB" id="A0AAE9DCX0"/>
<evidence type="ECO:0000256" key="2">
    <source>
        <dbReference type="SAM" id="MobiDB-lite"/>
    </source>
</evidence>